<dbReference type="KEGG" id="mtua:CSH63_15415"/>
<dbReference type="AlphaFoldDB" id="A0A386WN17"/>
<dbReference type="InterPro" id="IPR005025">
    <property type="entry name" value="FMN_Rdtase-like_dom"/>
</dbReference>
<dbReference type="Pfam" id="PF03358">
    <property type="entry name" value="FMN_red"/>
    <property type="match status" value="1"/>
</dbReference>
<feature type="domain" description="Flavodoxin-like" evidence="2">
    <location>
        <begin position="7"/>
        <end position="186"/>
    </location>
</feature>
<dbReference type="InterPro" id="IPR029039">
    <property type="entry name" value="Flavoprotein-like_sf"/>
</dbReference>
<reference evidence="3 4" key="1">
    <citation type="submission" date="2017-10" db="EMBL/GenBank/DDBJ databases">
        <title>Integration of genomic and chemical information greatly accelerates assignment of the full stereostructure of myelolactone, a potent inhibitor of myeloma from a marine-derived Micromonospora.</title>
        <authorList>
            <person name="Kim M.C."/>
            <person name="Machado H."/>
            <person name="Jensen P.R."/>
            <person name="Fenical W."/>
        </authorList>
    </citation>
    <scope>NUCLEOTIDE SEQUENCE [LARGE SCALE GENOMIC DNA]</scope>
    <source>
        <strain evidence="3 4">CNY-010</strain>
    </source>
</reference>
<dbReference type="Proteomes" id="UP000267804">
    <property type="component" value="Chromosome"/>
</dbReference>
<protein>
    <submittedName>
        <fullName evidence="3">NAD(P)H dehydrogenase</fullName>
    </submittedName>
</protein>
<dbReference type="InterPro" id="IPR010089">
    <property type="entry name" value="Flavoprotein_WrbA-like"/>
</dbReference>
<dbReference type="Gene3D" id="3.40.50.360">
    <property type="match status" value="1"/>
</dbReference>
<dbReference type="PROSITE" id="PS50902">
    <property type="entry name" value="FLAVODOXIN_LIKE"/>
    <property type="match status" value="1"/>
</dbReference>
<dbReference type="InterPro" id="IPR008254">
    <property type="entry name" value="Flavodoxin/NO_synth"/>
</dbReference>
<dbReference type="GO" id="GO:0010181">
    <property type="term" value="F:FMN binding"/>
    <property type="evidence" value="ECO:0007669"/>
    <property type="project" value="InterPro"/>
</dbReference>
<dbReference type="EMBL" id="CP024087">
    <property type="protein sequence ID" value="AYF28820.1"/>
    <property type="molecule type" value="Genomic_DNA"/>
</dbReference>
<accession>A0A386WN17</accession>
<dbReference type="PANTHER" id="PTHR30546:SF23">
    <property type="entry name" value="FLAVOPROTEIN-LIKE PROTEIN YCP4-RELATED"/>
    <property type="match status" value="1"/>
</dbReference>
<evidence type="ECO:0000313" key="4">
    <source>
        <dbReference type="Proteomes" id="UP000267804"/>
    </source>
</evidence>
<comment type="similarity">
    <text evidence="1">Belongs to the WrbA family.</text>
</comment>
<evidence type="ECO:0000313" key="3">
    <source>
        <dbReference type="EMBL" id="AYF28820.1"/>
    </source>
</evidence>
<dbReference type="GO" id="GO:0003955">
    <property type="term" value="F:NAD(P)H dehydrogenase (quinone) activity"/>
    <property type="evidence" value="ECO:0007669"/>
    <property type="project" value="InterPro"/>
</dbReference>
<evidence type="ECO:0000256" key="1">
    <source>
        <dbReference type="ARBA" id="ARBA00006961"/>
    </source>
</evidence>
<dbReference type="PANTHER" id="PTHR30546">
    <property type="entry name" value="FLAVODOXIN-RELATED PROTEIN WRBA-RELATED"/>
    <property type="match status" value="1"/>
</dbReference>
<dbReference type="NCBIfam" id="TIGR01755">
    <property type="entry name" value="flav_wrbA"/>
    <property type="match status" value="1"/>
</dbReference>
<proteinExistence type="inferred from homology"/>
<gene>
    <name evidence="3" type="ORF">CSH63_15415</name>
</gene>
<evidence type="ECO:0000259" key="2">
    <source>
        <dbReference type="PROSITE" id="PS50902"/>
    </source>
</evidence>
<dbReference type="GO" id="GO:0016020">
    <property type="term" value="C:membrane"/>
    <property type="evidence" value="ECO:0007669"/>
    <property type="project" value="TreeGrafter"/>
</dbReference>
<sequence>MQTDARIAVIYYSATGTVHRLAQAFVDGAADAGAEVRLRRVAELAPEHVIDAKPQWRAHLDATADIPVATLDDLRWANGYAFGTPTRFGNICSQLRQFLDTTTAPWQAEELADKPATGFTATYEEHGGQEATLLSLYQTFHHWGSIILPTGYLNYDTAHAAGGNPYGVSQVESRAGRDPEYARAVLETACFQGARLTRMAAALAAARTDSRLG</sequence>
<dbReference type="NCBIfam" id="NF002999">
    <property type="entry name" value="PRK03767.1"/>
    <property type="match status" value="1"/>
</dbReference>
<dbReference type="SUPFAM" id="SSF52218">
    <property type="entry name" value="Flavoproteins"/>
    <property type="match status" value="1"/>
</dbReference>
<dbReference type="RefSeq" id="WP_120570889.1">
    <property type="nucleotide sequence ID" value="NZ_CP024087.1"/>
</dbReference>
<organism evidence="3 4">
    <name type="scientific">Micromonospora tulbaghiae</name>
    <dbReference type="NCBI Taxonomy" id="479978"/>
    <lineage>
        <taxon>Bacteria</taxon>
        <taxon>Bacillati</taxon>
        <taxon>Actinomycetota</taxon>
        <taxon>Actinomycetes</taxon>
        <taxon>Micromonosporales</taxon>
        <taxon>Micromonosporaceae</taxon>
        <taxon>Micromonospora</taxon>
    </lineage>
</organism>
<name>A0A386WN17_9ACTN</name>